<sequence length="109" mass="12826">MKKIFLSIIIILFVGICFSFYSCKEKDKKEIKVTQSQALEIAKRYDISGENVEISFKTYYYSKTSLGYQKGKRKLYYWDISKKCNHCSFIQIDAVTGNVFSEGRFTYVY</sequence>
<dbReference type="PROSITE" id="PS51257">
    <property type="entry name" value="PROKAR_LIPOPROTEIN"/>
    <property type="match status" value="1"/>
</dbReference>
<name>A0A521ALF5_9FLAO</name>
<gene>
    <name evidence="1" type="ORF">SAMN06265220_101260</name>
</gene>
<dbReference type="RefSeq" id="WP_111377982.1">
    <property type="nucleotide sequence ID" value="NZ_CP043612.1"/>
</dbReference>
<dbReference type="Proteomes" id="UP000319267">
    <property type="component" value="Unassembled WGS sequence"/>
</dbReference>
<keyword evidence="2" id="KW-1185">Reference proteome</keyword>
<dbReference type="OrthoDB" id="1363147at2"/>
<evidence type="ECO:0000313" key="1">
    <source>
        <dbReference type="EMBL" id="SMO35674.1"/>
    </source>
</evidence>
<dbReference type="EMBL" id="FXTQ01000001">
    <property type="protein sequence ID" value="SMO35674.1"/>
    <property type="molecule type" value="Genomic_DNA"/>
</dbReference>
<evidence type="ECO:0008006" key="3">
    <source>
        <dbReference type="Google" id="ProtNLM"/>
    </source>
</evidence>
<evidence type="ECO:0000313" key="2">
    <source>
        <dbReference type="Proteomes" id="UP000319267"/>
    </source>
</evidence>
<organism evidence="1 2">
    <name type="scientific">Flavobacterium nitrogenifigens</name>
    <dbReference type="NCBI Taxonomy" id="1617283"/>
    <lineage>
        <taxon>Bacteria</taxon>
        <taxon>Pseudomonadati</taxon>
        <taxon>Bacteroidota</taxon>
        <taxon>Flavobacteriia</taxon>
        <taxon>Flavobacteriales</taxon>
        <taxon>Flavobacteriaceae</taxon>
        <taxon>Flavobacterium</taxon>
    </lineage>
</organism>
<protein>
    <recommendedName>
        <fullName evidence="3">Peptidase propeptide and YPEB domain-containing protein</fullName>
    </recommendedName>
</protein>
<accession>A0A521ALF5</accession>
<dbReference type="AlphaFoldDB" id="A0A521ALF5"/>
<proteinExistence type="predicted"/>
<reference evidence="1 2" key="1">
    <citation type="submission" date="2017-05" db="EMBL/GenBank/DDBJ databases">
        <authorList>
            <person name="Varghese N."/>
            <person name="Submissions S."/>
        </authorList>
    </citation>
    <scope>NUCLEOTIDE SEQUENCE [LARGE SCALE GENOMIC DNA]</scope>
    <source>
        <strain evidence="1 2">DSM 29982</strain>
    </source>
</reference>